<gene>
    <name evidence="1" type="ORF">ACFPH6_05315</name>
</gene>
<sequence>MPHSSPTSTQDQFTVWDIARAAAERLGGEWHAEPGPWWVRSDVKDTEGHSFTVGVDDEDLLYVCPEGYVFDRNTAFMHHLTKDDGLAVAAEAVADAIRRLLPLT</sequence>
<comment type="caution">
    <text evidence="1">The sequence shown here is derived from an EMBL/GenBank/DDBJ whole genome shotgun (WGS) entry which is preliminary data.</text>
</comment>
<dbReference type="Proteomes" id="UP001596012">
    <property type="component" value="Unassembled WGS sequence"/>
</dbReference>
<reference evidence="2" key="1">
    <citation type="journal article" date="2019" name="Int. J. Syst. Evol. Microbiol.">
        <title>The Global Catalogue of Microorganisms (GCM) 10K type strain sequencing project: providing services to taxonomists for standard genome sequencing and annotation.</title>
        <authorList>
            <consortium name="The Broad Institute Genomics Platform"/>
            <consortium name="The Broad Institute Genome Sequencing Center for Infectious Disease"/>
            <person name="Wu L."/>
            <person name="Ma J."/>
        </authorList>
    </citation>
    <scope>NUCLEOTIDE SEQUENCE [LARGE SCALE GENOMIC DNA]</scope>
    <source>
        <strain evidence="2">DT43</strain>
    </source>
</reference>
<evidence type="ECO:0000313" key="1">
    <source>
        <dbReference type="EMBL" id="MFC4463987.1"/>
    </source>
</evidence>
<keyword evidence="2" id="KW-1185">Reference proteome</keyword>
<dbReference type="RefSeq" id="WP_386337928.1">
    <property type="nucleotide sequence ID" value="NZ_JBHSFG010000011.1"/>
</dbReference>
<proteinExistence type="predicted"/>
<evidence type="ECO:0008006" key="3">
    <source>
        <dbReference type="Google" id="ProtNLM"/>
    </source>
</evidence>
<evidence type="ECO:0000313" key="2">
    <source>
        <dbReference type="Proteomes" id="UP001596012"/>
    </source>
</evidence>
<protein>
    <recommendedName>
        <fullName evidence="3">Immunity protein 53</fullName>
    </recommendedName>
</protein>
<organism evidence="1 2">
    <name type="scientific">Streptomyces xiangluensis</name>
    <dbReference type="NCBI Taxonomy" id="2665720"/>
    <lineage>
        <taxon>Bacteria</taxon>
        <taxon>Bacillati</taxon>
        <taxon>Actinomycetota</taxon>
        <taxon>Actinomycetes</taxon>
        <taxon>Kitasatosporales</taxon>
        <taxon>Streptomycetaceae</taxon>
        <taxon>Streptomyces</taxon>
    </lineage>
</organism>
<accession>A0ABV8YFC3</accession>
<name>A0ABV8YFC3_9ACTN</name>
<dbReference type="EMBL" id="JBHSFG010000011">
    <property type="protein sequence ID" value="MFC4463987.1"/>
    <property type="molecule type" value="Genomic_DNA"/>
</dbReference>